<evidence type="ECO:0000256" key="8">
    <source>
        <dbReference type="ARBA" id="ARBA00023022"/>
    </source>
</evidence>
<reference evidence="12 13" key="1">
    <citation type="submission" date="2016-06" db="EMBL/GenBank/DDBJ databases">
        <title>The Draft Genome Sequence and Annotation of the Desert Woodrat Neotoma lepida.</title>
        <authorList>
            <person name="Campbell M."/>
            <person name="Oakeson K.F."/>
            <person name="Yandell M."/>
            <person name="Halpert J.R."/>
            <person name="Dearing D."/>
        </authorList>
    </citation>
    <scope>NUCLEOTIDE SEQUENCE [LARGE SCALE GENOMIC DNA]</scope>
    <source>
        <strain evidence="12">417</strain>
        <tissue evidence="12">Liver</tissue>
    </source>
</reference>
<keyword evidence="8 10" id="KW-0044">Antibiotic</keyword>
<proteinExistence type="inferred from homology"/>
<keyword evidence="5 10" id="KW-0929">Antimicrobial</keyword>
<evidence type="ECO:0000256" key="1">
    <source>
        <dbReference type="ARBA" id="ARBA00002878"/>
    </source>
</evidence>
<dbReference type="PANTHER" id="PTHR15001:SF7">
    <property type="entry name" value="DEFENSIN BETA 118"/>
    <property type="match status" value="1"/>
</dbReference>
<keyword evidence="13" id="KW-1185">Reference proteome</keyword>
<evidence type="ECO:0000256" key="7">
    <source>
        <dbReference type="ARBA" id="ARBA00022940"/>
    </source>
</evidence>
<dbReference type="InterPro" id="IPR050544">
    <property type="entry name" value="Beta-defensin"/>
</dbReference>
<dbReference type="Proteomes" id="UP000092124">
    <property type="component" value="Unassembled WGS sequence"/>
</dbReference>
<evidence type="ECO:0000256" key="5">
    <source>
        <dbReference type="ARBA" id="ARBA00022529"/>
    </source>
</evidence>
<dbReference type="Pfam" id="PF13841">
    <property type="entry name" value="Defensin_beta_2"/>
    <property type="match status" value="1"/>
</dbReference>
<evidence type="ECO:0000256" key="10">
    <source>
        <dbReference type="RuleBase" id="RU231113"/>
    </source>
</evidence>
<feature type="non-terminal residue" evidence="12">
    <location>
        <position position="166"/>
    </location>
</feature>
<dbReference type="OrthoDB" id="9626530at2759"/>
<comment type="function">
    <text evidence="1 10">Has antibacterial activity.</text>
</comment>
<comment type="caution">
    <text evidence="12">The sequence shown here is derived from an EMBL/GenBank/DDBJ whole genome shotgun (WGS) entry which is preliminary data.</text>
</comment>
<comment type="subcellular location">
    <subcellularLocation>
        <location evidence="2 10">Secreted</location>
    </subcellularLocation>
</comment>
<evidence type="ECO:0000256" key="4">
    <source>
        <dbReference type="ARBA" id="ARBA00022525"/>
    </source>
</evidence>
<keyword evidence="9" id="KW-1015">Disulfide bond</keyword>
<keyword evidence="6" id="KW-0732">Signal</keyword>
<accession>A0A1A6HDM3</accession>
<dbReference type="STRING" id="56216.A0A1A6HDM3"/>
<keyword evidence="4 10" id="KW-0964">Secreted</keyword>
<protein>
    <recommendedName>
        <fullName evidence="10">Beta-defensin</fullName>
    </recommendedName>
</protein>
<dbReference type="GO" id="GO:0005576">
    <property type="term" value="C:extracellular region"/>
    <property type="evidence" value="ECO:0007669"/>
    <property type="project" value="UniProtKB-SubCell"/>
</dbReference>
<comment type="similarity">
    <text evidence="3 10">Belongs to the beta-defensin family.</text>
</comment>
<gene>
    <name evidence="12" type="ORF">A6R68_17524</name>
</gene>
<feature type="domain" description="Beta-defensin" evidence="11">
    <location>
        <begin position="98"/>
        <end position="127"/>
    </location>
</feature>
<evidence type="ECO:0000313" key="13">
    <source>
        <dbReference type="Proteomes" id="UP000092124"/>
    </source>
</evidence>
<evidence type="ECO:0000256" key="2">
    <source>
        <dbReference type="ARBA" id="ARBA00004613"/>
    </source>
</evidence>
<organism evidence="12 13">
    <name type="scientific">Neotoma lepida</name>
    <name type="common">Desert woodrat</name>
    <dbReference type="NCBI Taxonomy" id="56216"/>
    <lineage>
        <taxon>Eukaryota</taxon>
        <taxon>Metazoa</taxon>
        <taxon>Chordata</taxon>
        <taxon>Craniata</taxon>
        <taxon>Vertebrata</taxon>
        <taxon>Euteleostomi</taxon>
        <taxon>Mammalia</taxon>
        <taxon>Eutheria</taxon>
        <taxon>Euarchontoglires</taxon>
        <taxon>Glires</taxon>
        <taxon>Rodentia</taxon>
        <taxon>Myomorpha</taxon>
        <taxon>Muroidea</taxon>
        <taxon>Cricetidae</taxon>
        <taxon>Neotominae</taxon>
        <taxon>Neotoma</taxon>
    </lineage>
</organism>
<evidence type="ECO:0000256" key="3">
    <source>
        <dbReference type="ARBA" id="ARBA00007371"/>
    </source>
</evidence>
<evidence type="ECO:0000259" key="11">
    <source>
        <dbReference type="Pfam" id="PF13841"/>
    </source>
</evidence>
<keyword evidence="7 10" id="KW-0211">Defensin</keyword>
<dbReference type="PANTHER" id="PTHR15001">
    <property type="entry name" value="BETA-DEFENSIN 123-RELATED"/>
    <property type="match status" value="1"/>
</dbReference>
<evidence type="ECO:0000313" key="12">
    <source>
        <dbReference type="EMBL" id="OBS76025.1"/>
    </source>
</evidence>
<name>A0A1A6HDM3_NEOLE</name>
<sequence length="166" mass="19024">MYRSSSRQRILQCPTLFFQHFGRDQPAAGNTKCRKACWVIKGHCRKYCKSGEQLRRDETTRQLSNSVPPNAKTVSVEAPSPLLTNSLSNYRAYGGEKKCLAEWGKCRKNCKDGEMMRDMCKNHRICCIRDTRAGKRKTSVRWTTEETTTLESDPVKDAINGHTREC</sequence>
<dbReference type="GO" id="GO:0042742">
    <property type="term" value="P:defense response to bacterium"/>
    <property type="evidence" value="ECO:0007669"/>
    <property type="project" value="UniProtKB-UniRule"/>
</dbReference>
<evidence type="ECO:0000256" key="9">
    <source>
        <dbReference type="ARBA" id="ARBA00023157"/>
    </source>
</evidence>
<dbReference type="AlphaFoldDB" id="A0A1A6HDM3"/>
<dbReference type="EMBL" id="LZPO01035054">
    <property type="protein sequence ID" value="OBS76025.1"/>
    <property type="molecule type" value="Genomic_DNA"/>
</dbReference>
<evidence type="ECO:0000256" key="6">
    <source>
        <dbReference type="ARBA" id="ARBA00022729"/>
    </source>
</evidence>
<dbReference type="InterPro" id="IPR025933">
    <property type="entry name" value="Beta_defensin_dom"/>
</dbReference>
<dbReference type="GO" id="GO:0045087">
    <property type="term" value="P:innate immune response"/>
    <property type="evidence" value="ECO:0007669"/>
    <property type="project" value="InterPro"/>
</dbReference>